<feature type="domain" description="GTD-binding" evidence="8">
    <location>
        <begin position="327"/>
        <end position="425"/>
    </location>
</feature>
<evidence type="ECO:0000256" key="4">
    <source>
        <dbReference type="ARBA" id="ARBA00023136"/>
    </source>
</evidence>
<dbReference type="InterPro" id="IPR007656">
    <property type="entry name" value="GTD-bd"/>
</dbReference>
<feature type="coiled-coil region" evidence="5">
    <location>
        <begin position="329"/>
        <end position="388"/>
    </location>
</feature>
<evidence type="ECO:0000313" key="9">
    <source>
        <dbReference type="EMBL" id="PWA96601.1"/>
    </source>
</evidence>
<keyword evidence="2 7" id="KW-0812">Transmembrane</keyword>
<evidence type="ECO:0000256" key="5">
    <source>
        <dbReference type="SAM" id="Coils"/>
    </source>
</evidence>
<feature type="region of interest" description="Disordered" evidence="6">
    <location>
        <begin position="475"/>
        <end position="521"/>
    </location>
</feature>
<organism evidence="9 10">
    <name type="scientific">Artemisia annua</name>
    <name type="common">Sweet wormwood</name>
    <dbReference type="NCBI Taxonomy" id="35608"/>
    <lineage>
        <taxon>Eukaryota</taxon>
        <taxon>Viridiplantae</taxon>
        <taxon>Streptophyta</taxon>
        <taxon>Embryophyta</taxon>
        <taxon>Tracheophyta</taxon>
        <taxon>Spermatophyta</taxon>
        <taxon>Magnoliopsida</taxon>
        <taxon>eudicotyledons</taxon>
        <taxon>Gunneridae</taxon>
        <taxon>Pentapetalae</taxon>
        <taxon>asterids</taxon>
        <taxon>campanulids</taxon>
        <taxon>Asterales</taxon>
        <taxon>Asteraceae</taxon>
        <taxon>Asteroideae</taxon>
        <taxon>Anthemideae</taxon>
        <taxon>Artemisiinae</taxon>
        <taxon>Artemisia</taxon>
    </lineage>
</organism>
<feature type="compositionally biased region" description="Basic and acidic residues" evidence="6">
    <location>
        <begin position="490"/>
        <end position="521"/>
    </location>
</feature>
<dbReference type="PROSITE" id="PS51775">
    <property type="entry name" value="GTD_BINDING"/>
    <property type="match status" value="1"/>
</dbReference>
<keyword evidence="3 7" id="KW-1133">Transmembrane helix</keyword>
<reference evidence="9 10" key="1">
    <citation type="journal article" date="2018" name="Mol. Plant">
        <title>The genome of Artemisia annua provides insight into the evolution of Asteraceae family and artemisinin biosynthesis.</title>
        <authorList>
            <person name="Shen Q."/>
            <person name="Zhang L."/>
            <person name="Liao Z."/>
            <person name="Wang S."/>
            <person name="Yan T."/>
            <person name="Shi P."/>
            <person name="Liu M."/>
            <person name="Fu X."/>
            <person name="Pan Q."/>
            <person name="Wang Y."/>
            <person name="Lv Z."/>
            <person name="Lu X."/>
            <person name="Zhang F."/>
            <person name="Jiang W."/>
            <person name="Ma Y."/>
            <person name="Chen M."/>
            <person name="Hao X."/>
            <person name="Li L."/>
            <person name="Tang Y."/>
            <person name="Lv G."/>
            <person name="Zhou Y."/>
            <person name="Sun X."/>
            <person name="Brodelius P.E."/>
            <person name="Rose J.K.C."/>
            <person name="Tang K."/>
        </authorList>
    </citation>
    <scope>NUCLEOTIDE SEQUENCE [LARGE SCALE GENOMIC DNA]</scope>
    <source>
        <strain evidence="10">cv. Huhao1</strain>
        <tissue evidence="9">Leaf</tissue>
    </source>
</reference>
<comment type="caution">
    <text evidence="9">The sequence shown here is derived from an EMBL/GenBank/DDBJ whole genome shotgun (WGS) entry which is preliminary data.</text>
</comment>
<accession>A0A2U1QF16</accession>
<protein>
    <submittedName>
        <fullName evidence="9">Zein-binding domain-containing protein</fullName>
    </submittedName>
</protein>
<keyword evidence="4 7" id="KW-0472">Membrane</keyword>
<evidence type="ECO:0000256" key="6">
    <source>
        <dbReference type="SAM" id="MobiDB-lite"/>
    </source>
</evidence>
<evidence type="ECO:0000259" key="8">
    <source>
        <dbReference type="PROSITE" id="PS51775"/>
    </source>
</evidence>
<dbReference type="GO" id="GO:0080115">
    <property type="term" value="F:myosin XI tail binding"/>
    <property type="evidence" value="ECO:0007669"/>
    <property type="project" value="UniProtKB-ARBA"/>
</dbReference>
<feature type="transmembrane region" description="Helical" evidence="7">
    <location>
        <begin position="21"/>
        <end position="45"/>
    </location>
</feature>
<dbReference type="PANTHER" id="PTHR31448">
    <property type="entry name" value="MYOSIN-BINDING PROTEIN 2"/>
    <property type="match status" value="1"/>
</dbReference>
<gene>
    <name evidence="9" type="ORF">CTI12_AA037510</name>
</gene>
<dbReference type="OrthoDB" id="1853282at2759"/>
<dbReference type="Pfam" id="PF04576">
    <property type="entry name" value="Zein-binding"/>
    <property type="match status" value="1"/>
</dbReference>
<dbReference type="STRING" id="35608.A0A2U1QF16"/>
<proteinExistence type="predicted"/>
<evidence type="ECO:0000256" key="7">
    <source>
        <dbReference type="SAM" id="Phobius"/>
    </source>
</evidence>
<dbReference type="GO" id="GO:0016020">
    <property type="term" value="C:membrane"/>
    <property type="evidence" value="ECO:0007669"/>
    <property type="project" value="UniProtKB-SubCell"/>
</dbReference>
<dbReference type="PANTHER" id="PTHR31448:SF9">
    <property type="entry name" value="MYOSIN-BINDING PROTEIN 6-RELATED"/>
    <property type="match status" value="1"/>
</dbReference>
<evidence type="ECO:0000313" key="10">
    <source>
        <dbReference type="Proteomes" id="UP000245207"/>
    </source>
</evidence>
<dbReference type="Proteomes" id="UP000245207">
    <property type="component" value="Unassembled WGS sequence"/>
</dbReference>
<dbReference type="InterPro" id="IPR039306">
    <property type="entry name" value="MYOB"/>
</dbReference>
<keyword evidence="10" id="KW-1185">Reference proteome</keyword>
<keyword evidence="5" id="KW-0175">Coiled coil</keyword>
<evidence type="ECO:0000256" key="2">
    <source>
        <dbReference type="ARBA" id="ARBA00022692"/>
    </source>
</evidence>
<evidence type="ECO:0000256" key="3">
    <source>
        <dbReference type="ARBA" id="ARBA00022989"/>
    </source>
</evidence>
<dbReference type="EMBL" id="PKPP01000169">
    <property type="protein sequence ID" value="PWA96601.1"/>
    <property type="molecule type" value="Genomic_DNA"/>
</dbReference>
<sequence length="655" mass="74651">MASSKRSFKKFVTEEMGGFPHFMLWAVLEWILIASLYIDGFIAFISSTFAKIFELEPPCVLCTRVDHMLVGKDPSTYYNESICECHKRDISSLAYCHVHRKVAEIQNMCEGCLLSFAIEKESDSNTSKSLLGSRQKENSNGSTDDRKIFLMPVRMVNNHNKSSKNLIDVNKCSCCGEPLKPKVTSKEYARSFSNVRASTLATTSSPRALTCYTPTAWKTEDSRYTELKFISDYDMLEYDFGLSTDAKKVTEDMKSGTMTQRTDADENDEWCKTPNLLKSNKFFGISLTDSTVDSPRWANKTLRKTSPERSELLTEITNDEAPGDGDSSLQQLKKQARMDKKALQLLSMELEEERSASAVAANNAMAMITRLQAEKAAVQMEALQYQRMMEEQAEYDQDAIHILQDVVAKRDEHIRVIESKLESQREKNADIRKVGSEQVEADADEYYQEWKSQSSSSFGEKSEPISPLEKDYVEPESPFETNQDVLESPLGKDFDESGSPMERDFDKSGESHSGRSVEIERETYEEPLLDFETDKHQLYSMLKNLENHIESSTLEDEWDDEDTNTDQENRATLKREVSVIRDRLRALEADSGFLKHTAMTLQRVHFTETLFANCKKKNKRTCKITSIPDHFKACSLGLSGLSRNAIFLQMMQHRA</sequence>
<comment type="subcellular location">
    <subcellularLocation>
        <location evidence="1">Membrane</location>
        <topology evidence="1">Single-pass membrane protein</topology>
    </subcellularLocation>
</comment>
<name>A0A2U1QF16_ARTAN</name>
<evidence type="ECO:0000256" key="1">
    <source>
        <dbReference type="ARBA" id="ARBA00004167"/>
    </source>
</evidence>
<dbReference type="AlphaFoldDB" id="A0A2U1QF16"/>